<keyword evidence="3" id="KW-0206">Cytoskeleton</keyword>
<organism evidence="7 9">
    <name type="scientific">Rotaria magnacalcarata</name>
    <dbReference type="NCBI Taxonomy" id="392030"/>
    <lineage>
        <taxon>Eukaryota</taxon>
        <taxon>Metazoa</taxon>
        <taxon>Spiralia</taxon>
        <taxon>Gnathifera</taxon>
        <taxon>Rotifera</taxon>
        <taxon>Eurotatoria</taxon>
        <taxon>Bdelloidea</taxon>
        <taxon>Philodinida</taxon>
        <taxon>Philodinidae</taxon>
        <taxon>Rotaria</taxon>
    </lineage>
</organism>
<feature type="coiled-coil region" evidence="4">
    <location>
        <begin position="137"/>
        <end position="171"/>
    </location>
</feature>
<dbReference type="GO" id="GO:0048870">
    <property type="term" value="P:cell motility"/>
    <property type="evidence" value="ECO:0007669"/>
    <property type="project" value="TreeGrafter"/>
</dbReference>
<protein>
    <submittedName>
        <fullName evidence="7">Uncharacterized protein</fullName>
    </submittedName>
</protein>
<dbReference type="GO" id="GO:0031514">
    <property type="term" value="C:motile cilium"/>
    <property type="evidence" value="ECO:0007669"/>
    <property type="project" value="TreeGrafter"/>
</dbReference>
<accession>A0A814YYQ8</accession>
<name>A0A814YYQ8_9BILA</name>
<dbReference type="InterPro" id="IPR056292">
    <property type="entry name" value="DRC7_C"/>
</dbReference>
<reference evidence="7" key="1">
    <citation type="submission" date="2021-02" db="EMBL/GenBank/DDBJ databases">
        <authorList>
            <person name="Nowell W R."/>
        </authorList>
    </citation>
    <scope>NUCLEOTIDE SEQUENCE</scope>
</reference>
<evidence type="ECO:0000256" key="4">
    <source>
        <dbReference type="SAM" id="Coils"/>
    </source>
</evidence>
<evidence type="ECO:0000259" key="6">
    <source>
        <dbReference type="Pfam" id="PF24671"/>
    </source>
</evidence>
<feature type="domain" description="Dynein regulatory complex subunit 7 C-terminal" evidence="6">
    <location>
        <begin position="226"/>
        <end position="330"/>
    </location>
</feature>
<dbReference type="AlphaFoldDB" id="A0A814YYQ8"/>
<dbReference type="Proteomes" id="UP000681720">
    <property type="component" value="Unassembled WGS sequence"/>
</dbReference>
<evidence type="ECO:0000256" key="2">
    <source>
        <dbReference type="ARBA" id="ARBA00022490"/>
    </source>
</evidence>
<dbReference type="Pfam" id="PF24667">
    <property type="entry name" value="MORN_DRC7"/>
    <property type="match status" value="1"/>
</dbReference>
<evidence type="ECO:0000256" key="1">
    <source>
        <dbReference type="ARBA" id="ARBA00004245"/>
    </source>
</evidence>
<evidence type="ECO:0000313" key="9">
    <source>
        <dbReference type="Proteomes" id="UP000663855"/>
    </source>
</evidence>
<keyword evidence="2" id="KW-0963">Cytoplasm</keyword>
<feature type="domain" description="Dynein regulatory complex subunit 7 MORN" evidence="5">
    <location>
        <begin position="1"/>
        <end position="177"/>
    </location>
</feature>
<gene>
    <name evidence="7" type="ORF">CJN711_LOCUS13716</name>
    <name evidence="8" type="ORF">GIL414_LOCUS43208</name>
</gene>
<dbReference type="PANTHER" id="PTHR35249">
    <property type="entry name" value="DYNEIN REGULATORY COMPLEX SUBUNIT 7"/>
    <property type="match status" value="1"/>
</dbReference>
<dbReference type="InterPro" id="IPR056291">
    <property type="entry name" value="MORN_DRC7"/>
</dbReference>
<dbReference type="EMBL" id="CAJNOV010006078">
    <property type="protein sequence ID" value="CAF1235437.1"/>
    <property type="molecule type" value="Genomic_DNA"/>
</dbReference>
<evidence type="ECO:0000313" key="7">
    <source>
        <dbReference type="EMBL" id="CAF1235437.1"/>
    </source>
</evidence>
<evidence type="ECO:0000313" key="8">
    <source>
        <dbReference type="EMBL" id="CAF4704725.1"/>
    </source>
</evidence>
<keyword evidence="4" id="KW-0175">Coiled coil</keyword>
<feature type="coiled-coil region" evidence="4">
    <location>
        <begin position="290"/>
        <end position="328"/>
    </location>
</feature>
<sequence>LERRHETVLELTDYFVNRDDFLEYRKAVFEPRPKKFGPADKDTQRPIISITERYDRNLTLSANDDVRELLYAIKENKFIITYHRDSHHITPSTRTFCKPASWNDKAFTIQWNEDLQDTYQADEEFKQMSKRDLYYKMIKLIEQEEEVIKRVRKAEDETRDLQSRRQQEELSSDLEISVYDIDRNDKSKIYRKLLQQKADEEKRKKEIHDVDYLAPFLAAIGNPVRINVQQAQQLRVAAQRDFKDRSIRKANLMQARFESEIQELISKQQWYQKHQIGMSKEDELEYQRLCQEAQFRLHILEERLKRHKELATEKYMQLENKLNDDSRLKEPYTIR</sequence>
<dbReference type="GO" id="GO:0005856">
    <property type="term" value="C:cytoskeleton"/>
    <property type="evidence" value="ECO:0007669"/>
    <property type="project" value="UniProtKB-SubCell"/>
</dbReference>
<feature type="non-terminal residue" evidence="7">
    <location>
        <position position="335"/>
    </location>
</feature>
<dbReference type="InterPro" id="IPR033551">
    <property type="entry name" value="DRC7/lobo"/>
</dbReference>
<dbReference type="Pfam" id="PF24671">
    <property type="entry name" value="DRC7_C"/>
    <property type="match status" value="1"/>
</dbReference>
<dbReference type="PANTHER" id="PTHR35249:SF2">
    <property type="entry name" value="DYNEIN REGULATORY COMPLEX SUBUNIT 7"/>
    <property type="match status" value="1"/>
</dbReference>
<dbReference type="Proteomes" id="UP000663855">
    <property type="component" value="Unassembled WGS sequence"/>
</dbReference>
<comment type="subcellular location">
    <subcellularLocation>
        <location evidence="1">Cytoplasm</location>
        <location evidence="1">Cytoskeleton</location>
    </subcellularLocation>
</comment>
<comment type="caution">
    <text evidence="7">The sequence shown here is derived from an EMBL/GenBank/DDBJ whole genome shotgun (WGS) entry which is preliminary data.</text>
</comment>
<evidence type="ECO:0000259" key="5">
    <source>
        <dbReference type="Pfam" id="PF24667"/>
    </source>
</evidence>
<proteinExistence type="predicted"/>
<dbReference type="EMBL" id="CAJOBJ010127095">
    <property type="protein sequence ID" value="CAF4704725.1"/>
    <property type="molecule type" value="Genomic_DNA"/>
</dbReference>
<evidence type="ECO:0000256" key="3">
    <source>
        <dbReference type="ARBA" id="ARBA00023212"/>
    </source>
</evidence>